<comment type="caution">
    <text evidence="1">The sequence shown here is derived from an EMBL/GenBank/DDBJ whole genome shotgun (WGS) entry which is preliminary data.</text>
</comment>
<dbReference type="RefSeq" id="WP_003852559.1">
    <property type="nucleotide sequence ID" value="NZ_LSZF01000003.1"/>
</dbReference>
<organism evidence="1 2">
    <name type="scientific">Corynebacterium diphtheriae bv. mitis</name>
    <dbReference type="NCBI Taxonomy" id="1806053"/>
    <lineage>
        <taxon>Bacteria</taxon>
        <taxon>Bacillati</taxon>
        <taxon>Actinomycetota</taxon>
        <taxon>Actinomycetes</taxon>
        <taxon>Mycobacteriales</taxon>
        <taxon>Corynebacteriaceae</taxon>
        <taxon>Corynebacterium</taxon>
    </lineage>
</organism>
<protein>
    <submittedName>
        <fullName evidence="1">Uncharacterized protein</fullName>
    </submittedName>
</protein>
<dbReference type="AlphaFoldDB" id="A0A854NJ08"/>
<proteinExistence type="predicted"/>
<dbReference type="Proteomes" id="UP000197692">
    <property type="component" value="Unassembled WGS sequence"/>
</dbReference>
<dbReference type="SMR" id="A0A854NJ08"/>
<gene>
    <name evidence="1" type="ORF">AY602_09675</name>
</gene>
<reference evidence="2" key="1">
    <citation type="submission" date="2016-02" db="EMBL/GenBank/DDBJ databases">
        <title>Genomic analyses of a collection of pathogenic Corynebacterium diphtheriae.</title>
        <authorList>
            <person name="Sangal V."/>
            <person name="Titov L."/>
        </authorList>
    </citation>
    <scope>NUCLEOTIDE SEQUENCE [LARGE SCALE GENOMIC DNA]</scope>
    <source>
        <strain evidence="2">1438</strain>
    </source>
</reference>
<accession>A0A854NJ08</accession>
<name>A0A854NJ08_CORDP</name>
<dbReference type="EMBL" id="LSZF01000003">
    <property type="protein sequence ID" value="OWM35908.1"/>
    <property type="molecule type" value="Genomic_DNA"/>
</dbReference>
<sequence>MAIKSVVVGKGTLTLAMKDAHTQALDFSAQVTSAKFQPDSSTGDSITVLSGETIPGKKSFGGHLEIDFLQDFSTNGIVDFSYKNAGKEADFVYTPNTEAKAKLQGTVIIAPLEVGDDVEAIAKSAAKWVVPSLPTFTPGG</sequence>
<evidence type="ECO:0000313" key="2">
    <source>
        <dbReference type="Proteomes" id="UP000197692"/>
    </source>
</evidence>
<evidence type="ECO:0000313" key="1">
    <source>
        <dbReference type="EMBL" id="OWM35908.1"/>
    </source>
</evidence>